<feature type="compositionally biased region" description="Acidic residues" evidence="1">
    <location>
        <begin position="928"/>
        <end position="940"/>
    </location>
</feature>
<name>A0AAD2G332_9STRA</name>
<dbReference type="Gene3D" id="3.30.1520.10">
    <property type="entry name" value="Phox-like domain"/>
    <property type="match status" value="1"/>
</dbReference>
<dbReference type="GO" id="GO:0035091">
    <property type="term" value="F:phosphatidylinositol binding"/>
    <property type="evidence" value="ECO:0007669"/>
    <property type="project" value="InterPro"/>
</dbReference>
<feature type="compositionally biased region" description="Low complexity" evidence="1">
    <location>
        <begin position="965"/>
        <end position="990"/>
    </location>
</feature>
<keyword evidence="3" id="KW-1185">Reference proteome</keyword>
<evidence type="ECO:0000313" key="3">
    <source>
        <dbReference type="Proteomes" id="UP001295423"/>
    </source>
</evidence>
<evidence type="ECO:0000313" key="2">
    <source>
        <dbReference type="EMBL" id="CAJ1961037.1"/>
    </source>
</evidence>
<proteinExistence type="predicted"/>
<dbReference type="AlphaFoldDB" id="A0AAD2G332"/>
<protein>
    <submittedName>
        <fullName evidence="2">Uncharacterized protein</fullName>
    </submittedName>
</protein>
<dbReference type="EMBL" id="CAKOGP040002080">
    <property type="protein sequence ID" value="CAJ1961037.1"/>
    <property type="molecule type" value="Genomic_DNA"/>
</dbReference>
<feature type="region of interest" description="Disordered" evidence="1">
    <location>
        <begin position="925"/>
        <end position="995"/>
    </location>
</feature>
<comment type="caution">
    <text evidence="2">The sequence shown here is derived from an EMBL/GenBank/DDBJ whole genome shotgun (WGS) entry which is preliminary data.</text>
</comment>
<dbReference type="Proteomes" id="UP001295423">
    <property type="component" value="Unassembled WGS sequence"/>
</dbReference>
<organism evidence="2 3">
    <name type="scientific">Cylindrotheca closterium</name>
    <dbReference type="NCBI Taxonomy" id="2856"/>
    <lineage>
        <taxon>Eukaryota</taxon>
        <taxon>Sar</taxon>
        <taxon>Stramenopiles</taxon>
        <taxon>Ochrophyta</taxon>
        <taxon>Bacillariophyta</taxon>
        <taxon>Bacillariophyceae</taxon>
        <taxon>Bacillariophycidae</taxon>
        <taxon>Bacillariales</taxon>
        <taxon>Bacillariaceae</taxon>
        <taxon>Cylindrotheca</taxon>
    </lineage>
</organism>
<evidence type="ECO:0000256" key="1">
    <source>
        <dbReference type="SAM" id="MobiDB-lite"/>
    </source>
</evidence>
<feature type="compositionally biased region" description="Polar residues" evidence="1">
    <location>
        <begin position="526"/>
        <end position="538"/>
    </location>
</feature>
<gene>
    <name evidence="2" type="ORF">CYCCA115_LOCUS19008</name>
</gene>
<dbReference type="InterPro" id="IPR036871">
    <property type="entry name" value="PX_dom_sf"/>
</dbReference>
<sequence length="1041" mass="113720">MDFDDVLFSFPKSASASSLPPAQSSISLPHQGSLCRLDSHDGTEYVLEILLEDKSKHELCFSRRDFEFTLQLFAIMDIDSKGHISKETVKEFVTIRCPVFWKRDEYLKLTESNGESPTFEELWRSVIMCSLNPTFEVFDDLSSIELGVEGWVVFCRFIALAQYLEAKRRFSGRHLQQTLKHRNTTQGSEMIVVDVPPPAAPISLSANQLAEYERENHTCLPLPELDLDHSLLAAHDVLQRRKDRNHSISSVKLELFGRPPLGLSSHGSNHDIEFCLTHYRDDMSDFVSVRRSMKDMKWLNDTLVSQKVLGGTLCGRILPPFPKHNSSYGDDSTMSSTSDALTAAATAGVGMIKSGIKSFWGSYTTTTPKLQSASRQERPIQTMSIPESYYNPNSPDSTSRQLQRYLNYLLDHPALSTSFPLNTILKASQSGLEAAKKSLQEHSRVSSEITENIPKLGFGNSSGSNQPNLSWVRTAAQAAVAVQLHGVLETSGLPAASARLQHASLPSFGHSRKSTWNEDEGEQTDQLESTGNPVQGQDQSFEEGVIQVGDELESDSAAEDQSGYDLLPLPVPTPERTVFAASDKEDITNDDEVPKEARFRYGGPLEEKLGDKADGQPVYIGEMAVDENIDKLREVIGSLDNTLSRSLASSGGIGKARKKRLELQLDVLRGLDSWEGLRGKFIAQRALLKGVASVEQSREVFDESDLMLIDDLSWQTSLASSAVSAAEDVRSTVRAARTATSAKVAASTAASDAQKALEGKFASVDAARAAQTRASIAQSHAIQATVVEHEAKTAKRRATLALAHDVKCWNAHRKREVLKTCLAYAKSQHEATRRSVDAWSCFRDGFVGPSVFPSTQTKRLVYKPKPSFVEEEPKTTIYGQELNQGQVIVAVEHDLFQNVMGGQEISPTSFASEPDTLLPLAVASPIPEEGEGDNEEDDDINMGAFDFGASATSLPVATGGGSQISVPTSPASTSPSATQSYSQSASSLPSKSREEAEVLTASMQSLVDGLMNWGGQIEEEDFALPTGMAASIMLEESNSNF</sequence>
<feature type="region of interest" description="Disordered" evidence="1">
    <location>
        <begin position="506"/>
        <end position="538"/>
    </location>
</feature>
<reference evidence="2" key="1">
    <citation type="submission" date="2023-08" db="EMBL/GenBank/DDBJ databases">
        <authorList>
            <person name="Audoor S."/>
            <person name="Bilcke G."/>
        </authorList>
    </citation>
    <scope>NUCLEOTIDE SEQUENCE</scope>
</reference>
<accession>A0AAD2G332</accession>